<feature type="transmembrane region" description="Helical" evidence="1">
    <location>
        <begin position="34"/>
        <end position="55"/>
    </location>
</feature>
<evidence type="ECO:0000256" key="1">
    <source>
        <dbReference type="SAM" id="Phobius"/>
    </source>
</evidence>
<keyword evidence="1" id="KW-0812">Transmembrane</keyword>
<gene>
    <name evidence="2" type="ORF">GOBAR_AA10234</name>
</gene>
<name>A0A2P5Y484_GOSBA</name>
<evidence type="ECO:0000313" key="2">
    <source>
        <dbReference type="EMBL" id="PPS10412.1"/>
    </source>
</evidence>
<protein>
    <submittedName>
        <fullName evidence="2">Uncharacterized protein</fullName>
    </submittedName>
</protein>
<organism evidence="2 3">
    <name type="scientific">Gossypium barbadense</name>
    <name type="common">Sea Island cotton</name>
    <name type="synonym">Hibiscus barbadensis</name>
    <dbReference type="NCBI Taxonomy" id="3634"/>
    <lineage>
        <taxon>Eukaryota</taxon>
        <taxon>Viridiplantae</taxon>
        <taxon>Streptophyta</taxon>
        <taxon>Embryophyta</taxon>
        <taxon>Tracheophyta</taxon>
        <taxon>Spermatophyta</taxon>
        <taxon>Magnoliopsida</taxon>
        <taxon>eudicotyledons</taxon>
        <taxon>Gunneridae</taxon>
        <taxon>Pentapetalae</taxon>
        <taxon>rosids</taxon>
        <taxon>malvids</taxon>
        <taxon>Malvales</taxon>
        <taxon>Malvaceae</taxon>
        <taxon>Malvoideae</taxon>
        <taxon>Gossypium</taxon>
    </lineage>
</organism>
<dbReference type="OrthoDB" id="1906116at2759"/>
<dbReference type="PANTHER" id="PTHR31133:SF3">
    <property type="entry name" value="TRANSMEMBRANE PROTEIN"/>
    <property type="match status" value="1"/>
</dbReference>
<accession>A0A2P5Y484</accession>
<proteinExistence type="predicted"/>
<reference evidence="2 3" key="1">
    <citation type="submission" date="2015-01" db="EMBL/GenBank/DDBJ databases">
        <title>Genome of allotetraploid Gossypium barbadense reveals genomic plasticity and fiber elongation in cotton evolution.</title>
        <authorList>
            <person name="Chen X."/>
            <person name="Liu X."/>
            <person name="Zhao B."/>
            <person name="Zheng H."/>
            <person name="Hu Y."/>
            <person name="Lu G."/>
            <person name="Yang C."/>
            <person name="Chen J."/>
            <person name="Shan C."/>
            <person name="Zhang L."/>
            <person name="Zhou Y."/>
            <person name="Wang L."/>
            <person name="Guo W."/>
            <person name="Bai Y."/>
            <person name="Ruan J."/>
            <person name="Shangguan X."/>
            <person name="Mao Y."/>
            <person name="Jiang J."/>
            <person name="Zhu Y."/>
            <person name="Lei J."/>
            <person name="Kang H."/>
            <person name="Chen S."/>
            <person name="He X."/>
            <person name="Wang R."/>
            <person name="Wang Y."/>
            <person name="Chen J."/>
            <person name="Wang L."/>
            <person name="Yu S."/>
            <person name="Wang B."/>
            <person name="Wei J."/>
            <person name="Song S."/>
            <person name="Lu X."/>
            <person name="Gao Z."/>
            <person name="Gu W."/>
            <person name="Deng X."/>
            <person name="Ma D."/>
            <person name="Wang S."/>
            <person name="Liang W."/>
            <person name="Fang L."/>
            <person name="Cai C."/>
            <person name="Zhu X."/>
            <person name="Zhou B."/>
            <person name="Zhang Y."/>
            <person name="Chen Z."/>
            <person name="Xu S."/>
            <person name="Zhu R."/>
            <person name="Wang S."/>
            <person name="Zhang T."/>
            <person name="Zhao G."/>
        </authorList>
    </citation>
    <scope>NUCLEOTIDE SEQUENCE [LARGE SCALE GENOMIC DNA]</scope>
    <source>
        <strain evidence="3">cv. Xinhai21</strain>
        <tissue evidence="2">Leaf</tissue>
    </source>
</reference>
<sequence>MEPPKGFLATLWNFICFLPYFIGLLLLGTIKGIIFCSPICLIMTIGNSSVILGLLPYHCYFTYYSIVSTKLLGPFLKLAICIFLPVVLILWVVVGIVGSLLGGILYGFLSPMFATFDAVGEGKTNVFIHCFYDGTWSTIKGSFTVVKDFKDVCVHSYYSFMEELRQKNGQYYEIRFLCLLPALIAAVLGFLVDFPMISLIALCKSPYMLVKGWHRLFHDLVGREGPFLETICVPFAGLAILLWPLAVIGAVLGSIVSSIFLGAYAAVIVYQESSFWYGLCYIVASLSIYDEYSTDVLDMPEGSCLPRPRYRRHRNESFSKSDSFRPPARIDSLTNARLDLNPLQLLEGLFKECHVHGEKMVSEGLITSKDIDDAKSIKGSRVVSIGLPAYCFLQALLRSVDANRLGILLKQIRAENLSPEEKDYLGKLVLLCGDAARLKNIGSPPESERKRAELDALARRLQGITKSVSRYPTFRRHFEEFVNKLSEDLSKDTDLSSGVQAKTCLIKNHNQFLPEMQKSNDVGIGCRSRITISSCQRYRNRMV</sequence>
<feature type="transmembrane region" description="Helical" evidence="1">
    <location>
        <begin position="176"/>
        <end position="202"/>
    </location>
</feature>
<dbReference type="EMBL" id="KZ663729">
    <property type="protein sequence ID" value="PPS10412.1"/>
    <property type="molecule type" value="Genomic_DNA"/>
</dbReference>
<feature type="transmembrane region" description="Helical" evidence="1">
    <location>
        <begin position="243"/>
        <end position="270"/>
    </location>
</feature>
<feature type="transmembrane region" description="Helical" evidence="1">
    <location>
        <begin position="75"/>
        <end position="108"/>
    </location>
</feature>
<evidence type="ECO:0000313" key="3">
    <source>
        <dbReference type="Proteomes" id="UP000239757"/>
    </source>
</evidence>
<dbReference type="Proteomes" id="UP000239757">
    <property type="component" value="Unassembled WGS sequence"/>
</dbReference>
<dbReference type="PANTHER" id="PTHR31133">
    <property type="entry name" value="MEMBRANE PROTEIN"/>
    <property type="match status" value="1"/>
</dbReference>
<dbReference type="InterPro" id="IPR040229">
    <property type="entry name" value="At3g27390-like"/>
</dbReference>
<keyword evidence="1" id="KW-0472">Membrane</keyword>
<dbReference type="AlphaFoldDB" id="A0A2P5Y484"/>
<keyword evidence="1" id="KW-1133">Transmembrane helix</keyword>
<feature type="transmembrane region" description="Helical" evidence="1">
    <location>
        <begin position="6"/>
        <end position="27"/>
    </location>
</feature>